<dbReference type="RefSeq" id="WP_061305787.1">
    <property type="nucleotide sequence ID" value="NZ_RJAI01000028.1"/>
</dbReference>
<evidence type="ECO:0000313" key="1">
    <source>
        <dbReference type="EMBL" id="RNF88821.1"/>
    </source>
</evidence>
<sequence length="232" mass="25525">MSKPAYKLGVLMLNTRFPRPLGDIGHPDSFTVPVEFLTVPSATPGTVVSRETIAPHVVQCFIEGAQRLIERGCNVITTSCGFACAIHEELEQAIAVPFVSSALNLIPTLAKQYGRHTTLPVITYDGRILSKQHFGRFWSNNVVIQGIEGGQELYPVIKNDRPALNTQLAEDDVLNSVATVLDTYPSSKAIVFECTNLPPYRKAVEKRFGLPVYDIFSALASVMPDMQLHNAR</sequence>
<reference evidence="1 2" key="1">
    <citation type="submission" date="2018-10" db="EMBL/GenBank/DDBJ databases">
        <title>An outbreak of IMP-63 producing strain in France.</title>
        <authorList>
            <person name="Bour M."/>
            <person name="Liapis E."/>
            <person name="Plesiat P."/>
        </authorList>
    </citation>
    <scope>NUCLEOTIDE SEQUENCE [LARGE SCALE GENOMIC DNA]</scope>
    <source>
        <strain evidence="1 2">12917</strain>
    </source>
</reference>
<evidence type="ECO:0000313" key="2">
    <source>
        <dbReference type="Proteomes" id="UP000278162"/>
    </source>
</evidence>
<protein>
    <recommendedName>
        <fullName evidence="3">Aspartate/glutamate racemase family protein</fullName>
    </recommendedName>
</protein>
<proteinExistence type="predicted"/>
<name>A0A3M8T588_PSEPU</name>
<organism evidence="1 2">
    <name type="scientific">Pseudomonas putida</name>
    <name type="common">Arthrobacter siderocapsulatus</name>
    <dbReference type="NCBI Taxonomy" id="303"/>
    <lineage>
        <taxon>Bacteria</taxon>
        <taxon>Pseudomonadati</taxon>
        <taxon>Pseudomonadota</taxon>
        <taxon>Gammaproteobacteria</taxon>
        <taxon>Pseudomonadales</taxon>
        <taxon>Pseudomonadaceae</taxon>
        <taxon>Pseudomonas</taxon>
    </lineage>
</organism>
<dbReference type="Proteomes" id="UP000278162">
    <property type="component" value="Unassembled WGS sequence"/>
</dbReference>
<evidence type="ECO:0008006" key="3">
    <source>
        <dbReference type="Google" id="ProtNLM"/>
    </source>
</evidence>
<dbReference type="AlphaFoldDB" id="A0A3M8T588"/>
<gene>
    <name evidence="1" type="ORF">EFK07_13080</name>
</gene>
<comment type="caution">
    <text evidence="1">The sequence shown here is derived from an EMBL/GenBank/DDBJ whole genome shotgun (WGS) entry which is preliminary data.</text>
</comment>
<dbReference type="EMBL" id="RJAI01000028">
    <property type="protein sequence ID" value="RNF88821.1"/>
    <property type="molecule type" value="Genomic_DNA"/>
</dbReference>
<accession>A0A3M8T588</accession>